<name>A0ACC3A552_9EURO</name>
<comment type="caution">
    <text evidence="1">The sequence shown here is derived from an EMBL/GenBank/DDBJ whole genome shotgun (WGS) entry which is preliminary data.</text>
</comment>
<evidence type="ECO:0000313" key="2">
    <source>
        <dbReference type="Proteomes" id="UP001172386"/>
    </source>
</evidence>
<accession>A0ACC3A552</accession>
<keyword evidence="2" id="KW-1185">Reference proteome</keyword>
<reference evidence="1" key="1">
    <citation type="submission" date="2022-10" db="EMBL/GenBank/DDBJ databases">
        <title>Culturing micro-colonial fungi from biological soil crusts in the Mojave desert and describing Neophaeococcomyces mojavensis, and introducing the new genera and species Taxawa tesnikishii.</title>
        <authorList>
            <person name="Kurbessoian T."/>
            <person name="Stajich J.E."/>
        </authorList>
    </citation>
    <scope>NUCLEOTIDE SEQUENCE</scope>
    <source>
        <strain evidence="1">JES_112</strain>
    </source>
</reference>
<sequence length="431" mass="45246">MVQQRGASEVLNTLLRRCVECPDQQPACPSCESDETCSLMPQSCDQCAYTTCVKIEQFPGATNTERKSSTPIGPIIGGVIGGVSAILIAVFLLWLCCIRPKRRKDTWDPPEKRDQATLARNGTRAHSIASTVLTRASNVIQIAYIPGVTGRSPPVSPGVPPPMPSLVGTAHNTPQPDTHFFMPGDLRNSTWSETSVDPRISLAPSLARASVGTTVYRDSAVVPPIPAQHAFRAQANVVSVKQIGANNSAVTTPARSSPLTQTPKAVTINNSSIVARNVVARPIEVKKASSAKNVPTLGNLARQNSNNTLGTTVSERAVPDFEEKEVVLSPVTDIADSPISSPTTPALRGMPSILSLDAASASGVSAVLPSEGPLGGRGVTHRHTNSGGLTAMIEDAIKNASAASRNSQRPGTSRQDSGPFSDVHELPSGVP</sequence>
<evidence type="ECO:0000313" key="1">
    <source>
        <dbReference type="EMBL" id="KAJ9655358.1"/>
    </source>
</evidence>
<gene>
    <name evidence="1" type="primary">OPY2</name>
    <name evidence="1" type="ORF">H2198_005732</name>
</gene>
<protein>
    <submittedName>
        <fullName evidence="1">Overproduction-induced pheromone-resistant</fullName>
    </submittedName>
</protein>
<organism evidence="1 2">
    <name type="scientific">Neophaeococcomyces mojaviensis</name>
    <dbReference type="NCBI Taxonomy" id="3383035"/>
    <lineage>
        <taxon>Eukaryota</taxon>
        <taxon>Fungi</taxon>
        <taxon>Dikarya</taxon>
        <taxon>Ascomycota</taxon>
        <taxon>Pezizomycotina</taxon>
        <taxon>Eurotiomycetes</taxon>
        <taxon>Chaetothyriomycetidae</taxon>
        <taxon>Chaetothyriales</taxon>
        <taxon>Chaetothyriales incertae sedis</taxon>
        <taxon>Neophaeococcomyces</taxon>
    </lineage>
</organism>
<proteinExistence type="predicted"/>
<dbReference type="Proteomes" id="UP001172386">
    <property type="component" value="Unassembled WGS sequence"/>
</dbReference>
<dbReference type="EMBL" id="JAPDRQ010000098">
    <property type="protein sequence ID" value="KAJ9655358.1"/>
    <property type="molecule type" value="Genomic_DNA"/>
</dbReference>